<keyword evidence="1" id="KW-1133">Transmembrane helix</keyword>
<reference evidence="2 3" key="1">
    <citation type="submission" date="2023-09" db="EMBL/GenBank/DDBJ databases">
        <title>Genome completion map analysis of the actinomycetes C11-1.</title>
        <authorList>
            <person name="Qin P."/>
            <person name="Guan P."/>
        </authorList>
    </citation>
    <scope>NUCLEOTIDE SEQUENCE [LARGE SCALE GENOMIC DNA]</scope>
    <source>
        <strain evidence="2 3">C11-1</strain>
    </source>
</reference>
<organism evidence="2 3">
    <name type="scientific">Streptomyces durocortorensis</name>
    <dbReference type="NCBI Taxonomy" id="2811104"/>
    <lineage>
        <taxon>Bacteria</taxon>
        <taxon>Bacillati</taxon>
        <taxon>Actinomycetota</taxon>
        <taxon>Actinomycetes</taxon>
        <taxon>Kitasatosporales</taxon>
        <taxon>Streptomycetaceae</taxon>
        <taxon>Streptomyces</taxon>
    </lineage>
</organism>
<dbReference type="Proteomes" id="UP001303236">
    <property type="component" value="Chromosome"/>
</dbReference>
<keyword evidence="1" id="KW-0812">Transmembrane</keyword>
<sequence length="144" mass="15866">MVVFFVGITTLVSITAYLCSRLARRTRPRYTSVRAGRDVALAAIAAGIALYLWGLLHVLFLEDQEQAQECERQRPEGVPSLVGRRGDFLPLRLVCEASNGRDYSVLIPEYINPTIAVLTLLALLSAVASVVLHPMQRTASRKKG</sequence>
<evidence type="ECO:0000313" key="3">
    <source>
        <dbReference type="Proteomes" id="UP001303236"/>
    </source>
</evidence>
<proteinExistence type="predicted"/>
<evidence type="ECO:0008006" key="4">
    <source>
        <dbReference type="Google" id="ProtNLM"/>
    </source>
</evidence>
<feature type="transmembrane region" description="Helical" evidence="1">
    <location>
        <begin position="6"/>
        <end position="23"/>
    </location>
</feature>
<gene>
    <name evidence="2" type="ORF">RI138_11720</name>
</gene>
<dbReference type="EMBL" id="CP134500">
    <property type="protein sequence ID" value="WNF27450.1"/>
    <property type="molecule type" value="Genomic_DNA"/>
</dbReference>
<accession>A0ABY9VV39</accession>
<keyword evidence="1" id="KW-0472">Membrane</keyword>
<evidence type="ECO:0000256" key="1">
    <source>
        <dbReference type="SAM" id="Phobius"/>
    </source>
</evidence>
<feature type="transmembrane region" description="Helical" evidence="1">
    <location>
        <begin position="35"/>
        <end position="56"/>
    </location>
</feature>
<keyword evidence="3" id="KW-1185">Reference proteome</keyword>
<evidence type="ECO:0000313" key="2">
    <source>
        <dbReference type="EMBL" id="WNF27450.1"/>
    </source>
</evidence>
<feature type="transmembrane region" description="Helical" evidence="1">
    <location>
        <begin position="110"/>
        <end position="132"/>
    </location>
</feature>
<protein>
    <recommendedName>
        <fullName evidence="4">Integral membrane protein</fullName>
    </recommendedName>
</protein>
<name>A0ABY9VV39_9ACTN</name>